<feature type="compositionally biased region" description="Polar residues" evidence="2">
    <location>
        <begin position="874"/>
        <end position="887"/>
    </location>
</feature>
<dbReference type="Proteomes" id="UP000663865">
    <property type="component" value="Unassembled WGS sequence"/>
</dbReference>
<reference evidence="4" key="1">
    <citation type="submission" date="2021-02" db="EMBL/GenBank/DDBJ databases">
        <authorList>
            <person name="Nowell W R."/>
        </authorList>
    </citation>
    <scope>NUCLEOTIDE SEQUENCE</scope>
</reference>
<organism evidence="4 5">
    <name type="scientific">Rotaria socialis</name>
    <dbReference type="NCBI Taxonomy" id="392032"/>
    <lineage>
        <taxon>Eukaryota</taxon>
        <taxon>Metazoa</taxon>
        <taxon>Spiralia</taxon>
        <taxon>Gnathifera</taxon>
        <taxon>Rotifera</taxon>
        <taxon>Eurotatoria</taxon>
        <taxon>Bdelloidea</taxon>
        <taxon>Philodinida</taxon>
        <taxon>Philodinidae</taxon>
        <taxon>Rotaria</taxon>
    </lineage>
</organism>
<feature type="compositionally biased region" description="Low complexity" evidence="2">
    <location>
        <begin position="920"/>
        <end position="946"/>
    </location>
</feature>
<dbReference type="SUPFAM" id="SSF54001">
    <property type="entry name" value="Cysteine proteinases"/>
    <property type="match status" value="1"/>
</dbReference>
<feature type="compositionally biased region" description="Basic and acidic residues" evidence="2">
    <location>
        <begin position="1579"/>
        <end position="1588"/>
    </location>
</feature>
<dbReference type="Pfam" id="PF01841">
    <property type="entry name" value="Transglut_core"/>
    <property type="match status" value="1"/>
</dbReference>
<feature type="domain" description="Transglutaminase-like" evidence="3">
    <location>
        <begin position="324"/>
        <end position="417"/>
    </location>
</feature>
<evidence type="ECO:0000259" key="3">
    <source>
        <dbReference type="SMART" id="SM00460"/>
    </source>
</evidence>
<feature type="compositionally biased region" description="Polar residues" evidence="2">
    <location>
        <begin position="25"/>
        <end position="50"/>
    </location>
</feature>
<feature type="region of interest" description="Disordered" evidence="2">
    <location>
        <begin position="1659"/>
        <end position="1679"/>
    </location>
</feature>
<dbReference type="InterPro" id="IPR001102">
    <property type="entry name" value="Transglutaminase_N"/>
</dbReference>
<comment type="caution">
    <text evidence="4">The sequence shown here is derived from an EMBL/GenBank/DDBJ whole genome shotgun (WGS) entry which is preliminary data.</text>
</comment>
<evidence type="ECO:0000256" key="2">
    <source>
        <dbReference type="SAM" id="MobiDB-lite"/>
    </source>
</evidence>
<dbReference type="SUPFAM" id="SSF49309">
    <property type="entry name" value="Transglutaminase, two C-terminal domains"/>
    <property type="match status" value="1"/>
</dbReference>
<feature type="region of interest" description="Disordered" evidence="2">
    <location>
        <begin position="25"/>
        <end position="53"/>
    </location>
</feature>
<dbReference type="SMART" id="SM00460">
    <property type="entry name" value="TGc"/>
    <property type="match status" value="1"/>
</dbReference>
<dbReference type="InterPro" id="IPR050779">
    <property type="entry name" value="Transglutaminase"/>
</dbReference>
<dbReference type="InterPro" id="IPR013783">
    <property type="entry name" value="Ig-like_fold"/>
</dbReference>
<comment type="similarity">
    <text evidence="1">Belongs to the transglutaminase superfamily. Transglutaminase family.</text>
</comment>
<feature type="region of interest" description="Disordered" evidence="2">
    <location>
        <begin position="1522"/>
        <end position="1541"/>
    </location>
</feature>
<dbReference type="EMBL" id="CAJNYV010005773">
    <property type="protein sequence ID" value="CAF3780253.1"/>
    <property type="molecule type" value="Genomic_DNA"/>
</dbReference>
<protein>
    <recommendedName>
        <fullName evidence="3">Transglutaminase-like domain-containing protein</fullName>
    </recommendedName>
</protein>
<dbReference type="Gene3D" id="2.60.40.10">
    <property type="entry name" value="Immunoglobulins"/>
    <property type="match status" value="2"/>
</dbReference>
<sequence>MQGDSYHLRQSVDTQNKTFSPYFSSIDTSNNGQMHNSSQPTFTPPNQQKFDASEKATKMIPIDIDMNLKKNMGEHSTIYYDIQGLVLRRGQPFSFTITFNQDLPIDKYNLSIIFKSQTWQNFPRVKIPLNGSSNGWSAKRLSTKDQENNCVYFQICSPCDATIGKYSLFLEISPLKSGLATKQDLSVFQFDIDIYILFNPWNSTDVCGLLSSDQIAEYALSEHGQIYLGSSEIPQSIPWNFGQFDRDVLLTALSLLNKTSLPTESRIDMSLILRRLSSKVCSDPGAHDGIFPPSSDESLSLHQKNGYTSSSAILKQYLLSNGQSVQGGSGSNWQHAAVFCSLCRSLGIPSRIVTVYNATCGAQEQENINLHGGTRQRPIIVVNKKVTRPWYLWNECWMRRDDIPAQNSGWQVVDSSAIDYNTKMRRIGPCAVSALRSGTLSLKWDTPDIYSVLNANRSYWLVYPDRSKKLINMEENVTDTKVLTKSLRKENEYDDITSNYKLEKTSNQIPPHHDVNIDIDIPNSLRFGDNLQVILNATNLSNKPRTLAVALRLIRLNPTIEIKPNANNQTQAQHVFQNANPEIININSQTPIQSIVQAVRLDIYEDTIIPIKVAHHHQVWTGCFDSLLKLYISGIVKETGQIYQNEKYIINEHDEIMQVSIENDVIQEGQSAKLQIHLNNSSPFPLNNASITIDGFGISKTIPITEPLQSNTSTTIPAEFIPSRLGLSRLDITLTSDSIRVPPKSVALEVKEHIPQHDRNQDEQLTSSNINQEVTSPSSSEKSNTHHCQSITTTLPTKVSPSTPISQATPKETQPAASAPLTRPKSDDDDKSSLPQPSVNSKSIDELKAEAVPASTASKSVLEDKSNTPGVPPSTESKPASEVQANASIAAVESKHADEVIAEPPVAASESIPAHELKAEAPVAAAESVPADELKAEPPVAAAESVPDQEFKVEAPPAAAESLPTDEVKAEAPVAAADSISDQQFQVEAKVAAAGCVPVDVVKAEPPAAAAQSVPTDELKAEAPAAKAESVPVDEEKAEAPVGAAESAPTDEAKAAAPAIKTVPTDEAKAAAPAIETVPAPEVMTHSVASLLPEKIAADQLKLEIPAAAASVLTDEVKAEAPLAAAESIAGQEIKVEAPVAAAASVPTDEVKGEARGIESVPAPEVMAQSVASPLPEKTAVDELKPEIPAAAASVPADEIKSEVAAGEAQCKVGEEGRREMDVEVVYVVGPAVVAYEEERGDVALLGVVPSLKSVDHSETKIDCQKVDDNESLVSDEDGFGTPDTLPESGNELESVFAISNLSPSCGVLFETSGPFKSESLEQMVGSANADEVGIVPPGPLVVESEGPSEDIDMFEILQIVNVMAEMLGIPACVDSSRKGVSCGEPVREGVRSSEILNANCICVQGLERIPEEMKENAPTVVVMQGKVAEADVLYGALSSDASKERVAETTLPSGSTVVPRIVITEVELFDCDKMTPLEQLNEVNEMLTSAIAQLETRFAMIDGNSASGDVEIISNDANVANNAEDSSHTNSISEAPNRESLPALGTLDDLRKAEGFQPICIGAVRVVEDSTVLANKMDSGDAADKNELTSTSSNESNTGNETVPAVSDDAKKPAGFIAKALVFFQRKSDAERESAEGDNQVVVDDLEEEKFTLIESVISNPAPPSGSEKEKKKNDNLTNAATSRKIHEKVAEHVASVDAGAAIENINPAVIESKIILQGLSSTIVDGKNIADSKPIVVSPVQSQIECSESVGNVEVTKQINDVKLESDFATGSNEISSKGAAMADNAQKSIDTKIEKIAEVK</sequence>
<proteinExistence type="inferred from homology"/>
<feature type="region of interest" description="Disordered" evidence="2">
    <location>
        <begin position="754"/>
        <end position="887"/>
    </location>
</feature>
<evidence type="ECO:0000313" key="4">
    <source>
        <dbReference type="EMBL" id="CAF3780253.1"/>
    </source>
</evidence>
<name>A0A819A845_9BILA</name>
<feature type="region of interest" description="Disordered" evidence="2">
    <location>
        <begin position="1579"/>
        <end position="1608"/>
    </location>
</feature>
<feature type="region of interest" description="Disordered" evidence="2">
    <location>
        <begin position="1007"/>
        <end position="1068"/>
    </location>
</feature>
<dbReference type="InterPro" id="IPR038765">
    <property type="entry name" value="Papain-like_cys_pep_sf"/>
</dbReference>
<feature type="compositionally biased region" description="Low complexity" evidence="2">
    <location>
        <begin position="1022"/>
        <end position="1031"/>
    </location>
</feature>
<dbReference type="InterPro" id="IPR036985">
    <property type="entry name" value="Transglutaminase-like_sf"/>
</dbReference>
<evidence type="ECO:0000313" key="5">
    <source>
        <dbReference type="Proteomes" id="UP000663865"/>
    </source>
</evidence>
<accession>A0A819A845</accession>
<gene>
    <name evidence="4" type="ORF">KIK155_LOCUS31322</name>
</gene>
<dbReference type="GO" id="GO:0003810">
    <property type="term" value="F:protein-glutamine gamma-glutamyltransferase activity"/>
    <property type="evidence" value="ECO:0007669"/>
    <property type="project" value="InterPro"/>
</dbReference>
<feature type="region of interest" description="Disordered" evidence="2">
    <location>
        <begin position="904"/>
        <end position="970"/>
    </location>
</feature>
<dbReference type="PANTHER" id="PTHR11590">
    <property type="entry name" value="PROTEIN-GLUTAMINE GAMMA-GLUTAMYLTRANSFERASE"/>
    <property type="match status" value="1"/>
</dbReference>
<dbReference type="PANTHER" id="PTHR11590:SF40">
    <property type="entry name" value="HEMOCYTE PROTEIN-GLUTAMINE GAMMA-GLUTAMYLTRANSFERASE-LIKE PROTEIN"/>
    <property type="match status" value="1"/>
</dbReference>
<dbReference type="Gene3D" id="3.90.260.10">
    <property type="entry name" value="Transglutaminase-like"/>
    <property type="match status" value="1"/>
</dbReference>
<dbReference type="InterPro" id="IPR036238">
    <property type="entry name" value="Transglutaminase_C_sf"/>
</dbReference>
<feature type="compositionally biased region" description="Low complexity" evidence="2">
    <location>
        <begin position="1589"/>
        <end position="1603"/>
    </location>
</feature>
<feature type="compositionally biased region" description="Polar residues" evidence="2">
    <location>
        <begin position="763"/>
        <end position="816"/>
    </location>
</feature>
<evidence type="ECO:0000256" key="1">
    <source>
        <dbReference type="ARBA" id="ARBA00005968"/>
    </source>
</evidence>
<feature type="compositionally biased region" description="Polar residues" evidence="2">
    <location>
        <begin position="1522"/>
        <end position="1535"/>
    </location>
</feature>
<dbReference type="InterPro" id="IPR002931">
    <property type="entry name" value="Transglutaminase-like"/>
</dbReference>
<dbReference type="SUPFAM" id="SSF81296">
    <property type="entry name" value="E set domains"/>
    <property type="match status" value="1"/>
</dbReference>
<dbReference type="Pfam" id="PF00868">
    <property type="entry name" value="Transglut_N"/>
    <property type="match status" value="1"/>
</dbReference>
<dbReference type="InterPro" id="IPR014756">
    <property type="entry name" value="Ig_E-set"/>
</dbReference>
<feature type="compositionally biased region" description="Low complexity" evidence="2">
    <location>
        <begin position="1044"/>
        <end position="1062"/>
    </location>
</feature>